<dbReference type="AlphaFoldDB" id="A0A9J7AY07"/>
<accession>A0A9J7AY07</accession>
<evidence type="ECO:0000313" key="1">
    <source>
        <dbReference type="EMBL" id="UUX51148.1"/>
    </source>
</evidence>
<dbReference type="KEGG" id="naci:NUH88_05520"/>
<gene>
    <name evidence="1" type="ORF">NUH88_05520</name>
</gene>
<sequence length="242" mass="27444">MNQQSSALVPHCRRVFGQYLENFGYLLESGTDMEAWCDEIRRKSEFVNPQFEPENLDQSNSRYVSIRKASGELACTIAFRFFDTDDFLDDFEAGYFFYDRPDAHGWENHESGLRGKVQLDGRICSRGGLHSYDRGNCISWYITTVAYTYAIEAGASATVGNTLPKITAAQLAPRLYGYRHSQMMRPHTFPFTSGEVSLALVWISGEEMREEVRMRTQFLESAPGPDMRSTVDSFNGALMAAE</sequence>
<proteinExistence type="predicted"/>
<keyword evidence="2" id="KW-1185">Reference proteome</keyword>
<reference evidence="1" key="1">
    <citation type="submission" date="2022-08" db="EMBL/GenBank/DDBJ databases">
        <title>Nisaea acidiphila sp. nov., isolated from a marine algal debris and emended description of the genus Nisaea Urios et al. 2008.</title>
        <authorList>
            <person name="Kwon K."/>
        </authorList>
    </citation>
    <scope>NUCLEOTIDE SEQUENCE</scope>
    <source>
        <strain evidence="1">MEBiC11861</strain>
    </source>
</reference>
<dbReference type="Proteomes" id="UP001060336">
    <property type="component" value="Chromosome"/>
</dbReference>
<name>A0A9J7AY07_9PROT</name>
<evidence type="ECO:0000313" key="2">
    <source>
        <dbReference type="Proteomes" id="UP001060336"/>
    </source>
</evidence>
<protein>
    <submittedName>
        <fullName evidence="1">Uncharacterized protein</fullName>
    </submittedName>
</protein>
<organism evidence="1 2">
    <name type="scientific">Nisaea acidiphila</name>
    <dbReference type="NCBI Taxonomy" id="1862145"/>
    <lineage>
        <taxon>Bacteria</taxon>
        <taxon>Pseudomonadati</taxon>
        <taxon>Pseudomonadota</taxon>
        <taxon>Alphaproteobacteria</taxon>
        <taxon>Rhodospirillales</taxon>
        <taxon>Thalassobaculaceae</taxon>
        <taxon>Nisaea</taxon>
    </lineage>
</organism>
<dbReference type="RefSeq" id="WP_257770457.1">
    <property type="nucleotide sequence ID" value="NZ_CP102480.1"/>
</dbReference>
<dbReference type="EMBL" id="CP102480">
    <property type="protein sequence ID" value="UUX51148.1"/>
    <property type="molecule type" value="Genomic_DNA"/>
</dbReference>